<protein>
    <submittedName>
        <fullName evidence="1">Uncharacterized protein</fullName>
    </submittedName>
</protein>
<keyword evidence="2" id="KW-1185">Reference proteome</keyword>
<sequence length="720" mass="82947">MGEKRQQTRPKRIFINEVDRYSSQHIAKFLSTCVSGESSEASAPGEAAFQIVGTVSASSKEKTTNFMHQQFTSPTRGELLEHLLQCDVVVYNISESATKQQVEEATWAITALHAEKENFQSRKMFILVSTVMTWAMTKPQNPVDTDVLLTEEEFRRRRPHPSFRNHHNLEKLVLKLGRGKKSKLTGYVVACGLQYGKGENLFHYFFKVSWLMQFPKVPLFGEGTNYIPTIHIYDLGGVIQNIIELKPKPKYILAVNDSKNTLQEIVKVICDTLGPGKISKVPEQEAISMKAFKPEELEYLSINLRLDAFIIKDSLTLHWRSEAGMVENIESIVKEYRETRQLLPIRICLVGPPAVGKTTVAEKLCNHYQIHHIRIKEVIEEKITQLTETTSGADPEYVSEDVVAAAQKQLEKINKSMEMNAGRLADPLLFDILQEKLNSKPCRNQGFVLDGFPETYEQAKQIFFDEETKNQDLMPRTPVCNKNITPEHVFTLNATDDFLTKRAQGLPQSAAEEMQYTQEEFIHRLMRYRQLSNAEETLLDYFDELEIHPEYIEVTAGDSEYIDVMKKITEMVGIPKNYGLSPEEQEEEDRKKEEEKRQKLAAETAEKKRRNEAALAEMAAQYEEWQKNLSEVKKQEHKLLETHSLPLRNYLMKYVMPSLTEAMSECCRIKPEDPVDFLVFTQQTFYTQLKGLLLNFLMQQLIFPVLFLQAEHLLRNNEQE</sequence>
<organism evidence="1 2">
    <name type="scientific">Scortum barcoo</name>
    <name type="common">barcoo grunter</name>
    <dbReference type="NCBI Taxonomy" id="214431"/>
    <lineage>
        <taxon>Eukaryota</taxon>
        <taxon>Metazoa</taxon>
        <taxon>Chordata</taxon>
        <taxon>Craniata</taxon>
        <taxon>Vertebrata</taxon>
        <taxon>Euteleostomi</taxon>
        <taxon>Actinopterygii</taxon>
        <taxon>Neopterygii</taxon>
        <taxon>Teleostei</taxon>
        <taxon>Neoteleostei</taxon>
        <taxon>Acanthomorphata</taxon>
        <taxon>Eupercaria</taxon>
        <taxon>Centrarchiformes</taxon>
        <taxon>Terapontoidei</taxon>
        <taxon>Terapontidae</taxon>
        <taxon>Scortum</taxon>
    </lineage>
</organism>
<comment type="caution">
    <text evidence="1">The sequence shown here is derived from an EMBL/GenBank/DDBJ whole genome shotgun (WGS) entry which is preliminary data.</text>
</comment>
<accession>A0ACB8W8T0</accession>
<dbReference type="Proteomes" id="UP000831701">
    <property type="component" value="Chromosome 13"/>
</dbReference>
<evidence type="ECO:0000313" key="1">
    <source>
        <dbReference type="EMBL" id="KAI3364141.1"/>
    </source>
</evidence>
<dbReference type="EMBL" id="CM041543">
    <property type="protein sequence ID" value="KAI3364141.1"/>
    <property type="molecule type" value="Genomic_DNA"/>
</dbReference>
<name>A0ACB8W8T0_9TELE</name>
<evidence type="ECO:0000313" key="2">
    <source>
        <dbReference type="Proteomes" id="UP000831701"/>
    </source>
</evidence>
<proteinExistence type="predicted"/>
<reference evidence="1" key="1">
    <citation type="submission" date="2022-04" db="EMBL/GenBank/DDBJ databases">
        <title>Jade perch genome.</title>
        <authorList>
            <person name="Chao B."/>
        </authorList>
    </citation>
    <scope>NUCLEOTIDE SEQUENCE</scope>
    <source>
        <strain evidence="1">CB-2022</strain>
    </source>
</reference>
<gene>
    <name evidence="1" type="ORF">L3Q82_010957</name>
</gene>